<evidence type="ECO:0000256" key="1">
    <source>
        <dbReference type="SAM" id="SignalP"/>
    </source>
</evidence>
<name>A0A2R4MES7_9HYPH</name>
<dbReference type="AlphaFoldDB" id="A0A2R4MES7"/>
<feature type="signal peptide" evidence="1">
    <location>
        <begin position="1"/>
        <end position="29"/>
    </location>
</feature>
<dbReference type="EMBL" id="CP021330">
    <property type="protein sequence ID" value="AVX04369.1"/>
    <property type="molecule type" value="Genomic_DNA"/>
</dbReference>
<evidence type="ECO:0000259" key="2">
    <source>
        <dbReference type="Pfam" id="PF14240"/>
    </source>
</evidence>
<dbReference type="PANTHER" id="PTHR30289:SF8">
    <property type="entry name" value="YHYH DOMAIN-CONTAINING PROTEIN"/>
    <property type="match status" value="1"/>
</dbReference>
<organism evidence="3 4">
    <name type="scientific">Maritalea myrionectae</name>
    <dbReference type="NCBI Taxonomy" id="454601"/>
    <lineage>
        <taxon>Bacteria</taxon>
        <taxon>Pseudomonadati</taxon>
        <taxon>Pseudomonadota</taxon>
        <taxon>Alphaproteobacteria</taxon>
        <taxon>Hyphomicrobiales</taxon>
        <taxon>Devosiaceae</taxon>
        <taxon>Maritalea</taxon>
    </lineage>
</organism>
<proteinExistence type="predicted"/>
<gene>
    <name evidence="3" type="ORF">MXMO3_01844</name>
</gene>
<dbReference type="RefSeq" id="WP_117395697.1">
    <property type="nucleotide sequence ID" value="NZ_CP021330.1"/>
</dbReference>
<keyword evidence="4" id="KW-1185">Reference proteome</keyword>
<dbReference type="Pfam" id="PF14240">
    <property type="entry name" value="YHYH"/>
    <property type="match status" value="1"/>
</dbReference>
<reference evidence="3 4" key="1">
    <citation type="submission" date="2017-05" db="EMBL/GenBank/DDBJ databases">
        <title>Genome Analysis of Maritalea myrionectae HL2708#5.</title>
        <authorList>
            <consortium name="Cotde Inc.-PKNU"/>
            <person name="Jang D."/>
            <person name="Oh H.-M."/>
        </authorList>
    </citation>
    <scope>NUCLEOTIDE SEQUENCE [LARGE SCALE GENOMIC DNA]</scope>
    <source>
        <strain evidence="3 4">HL2708#5</strain>
    </source>
</reference>
<evidence type="ECO:0000313" key="3">
    <source>
        <dbReference type="EMBL" id="AVX04369.1"/>
    </source>
</evidence>
<dbReference type="KEGG" id="mmyr:MXMO3_01844"/>
<dbReference type="PANTHER" id="PTHR30289">
    <property type="entry name" value="UNCHARACTERIZED PROTEIN YBCL-RELATED"/>
    <property type="match status" value="1"/>
</dbReference>
<evidence type="ECO:0000313" key="4">
    <source>
        <dbReference type="Proteomes" id="UP000258927"/>
    </source>
</evidence>
<protein>
    <recommendedName>
        <fullName evidence="2">YHYH domain-containing protein</fullName>
    </recommendedName>
</protein>
<dbReference type="STRING" id="1122213.GCA_000423365_03473"/>
<feature type="chain" id="PRO_5015313681" description="YHYH domain-containing protein" evidence="1">
    <location>
        <begin position="30"/>
        <end position="294"/>
    </location>
</feature>
<feature type="domain" description="YHYH" evidence="2">
    <location>
        <begin position="145"/>
        <end position="239"/>
    </location>
</feature>
<keyword evidence="1" id="KW-0732">Signal</keyword>
<dbReference type="Proteomes" id="UP000258927">
    <property type="component" value="Chromosome"/>
</dbReference>
<sequence length="294" mass="31823">MTSFKNKHLGAGIAALLVMANITSLPAAAHETKLPLGDGQVSSQPKQDHVYSCKTRFNPNAPGARGSGGWIKGDYWYPELKPKVDGDVVWSNSQIKVQLSGNTRQIRANNLPSHGTGVYPVKRNDDAYRYDRNPNSIRSQSINLELPANPELASRASCVPMGMIGVALTGAAIYNALDARGDDAPAHEIQDECGGHPERRGQYHYHNGSDCMIEQDPGPGKHSGLIGYALDGFGIYGNQDRDGAHLSNADLDACHGHVGAVNWDGQLVTMYHYHLTDEYPYTLGCFAGTPVRGR</sequence>
<accession>A0A2R4MES7</accession>
<dbReference type="InterPro" id="IPR025924">
    <property type="entry name" value="YHYH_dom"/>
</dbReference>